<dbReference type="SUPFAM" id="SSF57756">
    <property type="entry name" value="Retrovirus zinc finger-like domains"/>
    <property type="match status" value="1"/>
</dbReference>
<keyword evidence="1" id="KW-0863">Zinc-finger</keyword>
<dbReference type="PROSITE" id="PS50158">
    <property type="entry name" value="ZF_CCHC"/>
    <property type="match status" value="1"/>
</dbReference>
<dbReference type="PANTHER" id="PTHR47592">
    <property type="entry name" value="PBF68 PROTEIN"/>
    <property type="match status" value="1"/>
</dbReference>
<feature type="domain" description="CCHC-type" evidence="3">
    <location>
        <begin position="230"/>
        <end position="246"/>
    </location>
</feature>
<gene>
    <name evidence="4" type="ORF">SI65_00183</name>
</gene>
<dbReference type="VEuPathDB" id="FungiDB:SI65_00183"/>
<dbReference type="PROSITE" id="PS00018">
    <property type="entry name" value="EF_HAND_1"/>
    <property type="match status" value="1"/>
</dbReference>
<feature type="region of interest" description="Disordered" evidence="2">
    <location>
        <begin position="242"/>
        <end position="298"/>
    </location>
</feature>
<dbReference type="InterPro" id="IPR018247">
    <property type="entry name" value="EF_Hand_1_Ca_BS"/>
</dbReference>
<dbReference type="STRING" id="573508.A0A1E3BNP1"/>
<name>A0A1E3BNP1_ASPCR</name>
<organism evidence="4 5">
    <name type="scientific">Aspergillus cristatus</name>
    <name type="common">Chinese Fuzhuan brick tea-fermentation fungus</name>
    <name type="synonym">Eurotium cristatum</name>
    <dbReference type="NCBI Taxonomy" id="573508"/>
    <lineage>
        <taxon>Eukaryota</taxon>
        <taxon>Fungi</taxon>
        <taxon>Dikarya</taxon>
        <taxon>Ascomycota</taxon>
        <taxon>Pezizomycotina</taxon>
        <taxon>Eurotiomycetes</taxon>
        <taxon>Eurotiomycetidae</taxon>
        <taxon>Eurotiales</taxon>
        <taxon>Aspergillaceae</taxon>
        <taxon>Aspergillus</taxon>
        <taxon>Aspergillus subgen. Aspergillus</taxon>
    </lineage>
</organism>
<dbReference type="InterPro" id="IPR001878">
    <property type="entry name" value="Znf_CCHC"/>
</dbReference>
<dbReference type="Gene3D" id="4.10.60.10">
    <property type="entry name" value="Zinc finger, CCHC-type"/>
    <property type="match status" value="1"/>
</dbReference>
<sequence length="483" mass="54332">MAGTSDEKKMPSKEPVEETGIKIYSFTIEKLNEENAQYWFYAMESQLKVQFAWQAIEYYYEVGKEEYNRIRKDHMKWTKVDMKADMIIQQGLTPTIILEIKDLPNVGVKWDYLKEAYLKSSNAMKAMQLMKMANWHQGPNVNAKDAYREIEQLGHELVDMNGSKKIDIDELVVIWYLRGLREEYAMLKGTVMSSDVNLNKSNVLGRAMDFDQLHGGPNEKASRTKKKGMKCFTCGKTGHRARICPSKQDDDDASADEGKHRDGPGGRKGRNKKSNHYSKQKGKAAREGSSAANDDDGYDEQYPVKYSAHAIEIMSDEATLERAMPMSEYKVEWANYIIEGAHRVNMNPSKWCFDSGATSMCTGNQSIFEFLDETSRGHLIIASGTKMPIMGRGIVRFDLPNGSTARLGRVVYVPGLAENLLSLEALHMAGFESIGSKGGYVLRKNGKVVACGKQEGRTTYLHSVKHVNALFTGPKAAKMLQYA</sequence>
<feature type="compositionally biased region" description="Basic residues" evidence="2">
    <location>
        <begin position="267"/>
        <end position="283"/>
    </location>
</feature>
<evidence type="ECO:0000259" key="3">
    <source>
        <dbReference type="PROSITE" id="PS50158"/>
    </source>
</evidence>
<accession>A0A1E3BNP1</accession>
<evidence type="ECO:0000256" key="2">
    <source>
        <dbReference type="SAM" id="MobiDB-lite"/>
    </source>
</evidence>
<dbReference type="InterPro" id="IPR036875">
    <property type="entry name" value="Znf_CCHC_sf"/>
</dbReference>
<keyword evidence="1" id="KW-0862">Zinc</keyword>
<dbReference type="PANTHER" id="PTHR47592:SF27">
    <property type="entry name" value="OS08G0421700 PROTEIN"/>
    <property type="match status" value="1"/>
</dbReference>
<dbReference type="GO" id="GO:0003676">
    <property type="term" value="F:nucleic acid binding"/>
    <property type="evidence" value="ECO:0007669"/>
    <property type="project" value="InterPro"/>
</dbReference>
<dbReference type="AlphaFoldDB" id="A0A1E3BNP1"/>
<reference evidence="4 5" key="1">
    <citation type="journal article" date="2016" name="BMC Genomics">
        <title>Comparative genomic and transcriptomic analyses of the Fuzhuan brick tea-fermentation fungus Aspergillus cristatus.</title>
        <authorList>
            <person name="Ge Y."/>
            <person name="Wang Y."/>
            <person name="Liu Y."/>
            <person name="Tan Y."/>
            <person name="Ren X."/>
            <person name="Zhang X."/>
            <person name="Hyde K.D."/>
            <person name="Liu Y."/>
            <person name="Liu Z."/>
        </authorList>
    </citation>
    <scope>NUCLEOTIDE SEQUENCE [LARGE SCALE GENOMIC DNA]</scope>
    <source>
        <strain evidence="4 5">GZAAS20.1005</strain>
    </source>
</reference>
<dbReference type="GO" id="GO:0008270">
    <property type="term" value="F:zinc ion binding"/>
    <property type="evidence" value="ECO:0007669"/>
    <property type="project" value="UniProtKB-KW"/>
</dbReference>
<feature type="compositionally biased region" description="Basic and acidic residues" evidence="2">
    <location>
        <begin position="256"/>
        <end position="265"/>
    </location>
</feature>
<keyword evidence="5" id="KW-1185">Reference proteome</keyword>
<dbReference type="InterPro" id="IPR054722">
    <property type="entry name" value="PolX-like_BBD"/>
</dbReference>
<comment type="caution">
    <text evidence="4">The sequence shown here is derived from an EMBL/GenBank/DDBJ whole genome shotgun (WGS) entry which is preliminary data.</text>
</comment>
<dbReference type="Pfam" id="PF14223">
    <property type="entry name" value="Retrotran_gag_2"/>
    <property type="match status" value="1"/>
</dbReference>
<protein>
    <recommendedName>
        <fullName evidence="3">CCHC-type domain-containing protein</fullName>
    </recommendedName>
</protein>
<dbReference type="OrthoDB" id="1932348at2759"/>
<dbReference type="Pfam" id="PF00098">
    <property type="entry name" value="zf-CCHC"/>
    <property type="match status" value="1"/>
</dbReference>
<dbReference type="EMBL" id="JXNT01000001">
    <property type="protein sequence ID" value="ODM22594.1"/>
    <property type="molecule type" value="Genomic_DNA"/>
</dbReference>
<dbReference type="Pfam" id="PF22936">
    <property type="entry name" value="Pol_BBD"/>
    <property type="match status" value="1"/>
</dbReference>
<evidence type="ECO:0000313" key="5">
    <source>
        <dbReference type="Proteomes" id="UP000094569"/>
    </source>
</evidence>
<evidence type="ECO:0000256" key="1">
    <source>
        <dbReference type="PROSITE-ProRule" id="PRU00047"/>
    </source>
</evidence>
<dbReference type="SMART" id="SM00343">
    <property type="entry name" value="ZnF_C2HC"/>
    <property type="match status" value="1"/>
</dbReference>
<proteinExistence type="predicted"/>
<dbReference type="Proteomes" id="UP000094569">
    <property type="component" value="Unassembled WGS sequence"/>
</dbReference>
<keyword evidence="1" id="KW-0479">Metal-binding</keyword>
<evidence type="ECO:0000313" key="4">
    <source>
        <dbReference type="EMBL" id="ODM22594.1"/>
    </source>
</evidence>